<evidence type="ECO:0000313" key="1">
    <source>
        <dbReference type="EMBL" id="MCM8749095.1"/>
    </source>
</evidence>
<evidence type="ECO:0000313" key="2">
    <source>
        <dbReference type="Proteomes" id="UP001165306"/>
    </source>
</evidence>
<dbReference type="AlphaFoldDB" id="A0AA41WEV2"/>
<dbReference type="NCBIfam" id="TIGR01873">
    <property type="entry name" value="cas_CT1978"/>
    <property type="match status" value="1"/>
</dbReference>
<name>A0AA41WEV2_9BACT</name>
<dbReference type="Proteomes" id="UP001165306">
    <property type="component" value="Unassembled WGS sequence"/>
</dbReference>
<comment type="caution">
    <text evidence="1">The sequence shown here is derived from an EMBL/GenBank/DDBJ whole genome shotgun (WGS) entry which is preliminary data.</text>
</comment>
<sequence>MIVLILERVPPGLRGELTRWLIEPKAGVFVGTVSARVRDRLWDKACRSLRGGAALLVYTTNTEQGFALRSAGETGRQIVEYEGLWLVRVPLEQRASPEPSST</sequence>
<proteinExistence type="predicted"/>
<dbReference type="RefSeq" id="WP_284056874.1">
    <property type="nucleotide sequence ID" value="NZ_JAMSLR010000004.1"/>
</dbReference>
<dbReference type="EMBL" id="JAMSLR010000004">
    <property type="protein sequence ID" value="MCM8749095.1"/>
    <property type="molecule type" value="Genomic_DNA"/>
</dbReference>
<dbReference type="Pfam" id="PF09707">
    <property type="entry name" value="Cas_Cas2CT1978"/>
    <property type="match status" value="1"/>
</dbReference>
<dbReference type="InterPro" id="IPR010152">
    <property type="entry name" value="CRISPR-assoc_prot_Cas2_sub"/>
</dbReference>
<organism evidence="1 2">
    <name type="scientific">Thermalbibacter longus</name>
    <dbReference type="NCBI Taxonomy" id="2951981"/>
    <lineage>
        <taxon>Bacteria</taxon>
        <taxon>Pseudomonadati</taxon>
        <taxon>Thermomicrobiota</taxon>
        <taxon>Thermomicrobia</taxon>
        <taxon>Thermomicrobiales</taxon>
        <taxon>Thermomicrobiaceae</taxon>
        <taxon>Thermalbibacter</taxon>
    </lineage>
</organism>
<accession>A0AA41WEV2</accession>
<reference evidence="1" key="1">
    <citation type="submission" date="2022-06" db="EMBL/GenBank/DDBJ databases">
        <title>CFH 74404 Thermomicrobiaceae sp.</title>
        <authorList>
            <person name="Ming H."/>
            <person name="Li W.-J."/>
            <person name="Zhao Z."/>
        </authorList>
    </citation>
    <scope>NUCLEOTIDE SEQUENCE</scope>
    <source>
        <strain evidence="1">CFH 74404</strain>
    </source>
</reference>
<gene>
    <name evidence="1" type="primary">cas2e</name>
    <name evidence="1" type="ORF">NET02_08060</name>
</gene>
<dbReference type="Gene3D" id="3.30.70.240">
    <property type="match status" value="1"/>
</dbReference>
<keyword evidence="2" id="KW-1185">Reference proteome</keyword>
<protein>
    <submittedName>
        <fullName evidence="1">Type I-E CRISPR-associated endoribonuclease Cas2e</fullName>
    </submittedName>
</protein>